<dbReference type="AlphaFoldDB" id="A0A8J8NIY2"/>
<dbReference type="Pfam" id="PF01466">
    <property type="entry name" value="Skp1"/>
    <property type="match status" value="1"/>
</dbReference>
<dbReference type="Gene3D" id="3.30.710.10">
    <property type="entry name" value="Potassium Channel Kv1.1, Chain A"/>
    <property type="match status" value="1"/>
</dbReference>
<proteinExistence type="predicted"/>
<dbReference type="Proteomes" id="UP000785679">
    <property type="component" value="Unassembled WGS sequence"/>
</dbReference>
<dbReference type="PANTHER" id="PTHR11165">
    <property type="entry name" value="SKP1"/>
    <property type="match status" value="1"/>
</dbReference>
<dbReference type="SUPFAM" id="SSF81382">
    <property type="entry name" value="Skp1 dimerisation domain-like"/>
    <property type="match status" value="1"/>
</dbReference>
<feature type="domain" description="SKP1 component dimerisation" evidence="1">
    <location>
        <begin position="108"/>
        <end position="153"/>
    </location>
</feature>
<dbReference type="GO" id="GO:0006511">
    <property type="term" value="P:ubiquitin-dependent protein catabolic process"/>
    <property type="evidence" value="ECO:0007669"/>
    <property type="project" value="InterPro"/>
</dbReference>
<evidence type="ECO:0000259" key="1">
    <source>
        <dbReference type="Pfam" id="PF01466"/>
    </source>
</evidence>
<evidence type="ECO:0000313" key="3">
    <source>
        <dbReference type="Proteomes" id="UP000785679"/>
    </source>
</evidence>
<dbReference type="InterPro" id="IPR036296">
    <property type="entry name" value="SKP1-like_dim_sf"/>
</dbReference>
<reference evidence="2" key="1">
    <citation type="submission" date="2019-06" db="EMBL/GenBank/DDBJ databases">
        <authorList>
            <person name="Zheng W."/>
        </authorList>
    </citation>
    <scope>NUCLEOTIDE SEQUENCE</scope>
    <source>
        <strain evidence="2">QDHG01</strain>
    </source>
</reference>
<sequence>MEDQLITEVPIATMLRSPIIRDMADSYCDFSVPIPLVSIAKKATLDKIIFYLRYLEAGNPDPIIRPPPISQESLRLSLPPTLSETFFCLSYIELQEIIMAASFFDISSLLNLCVAITASNIQGKNLADVKNYIGFEDFTPEEEEQILAENKWANDQ</sequence>
<keyword evidence="3" id="KW-1185">Reference proteome</keyword>
<dbReference type="InterPro" id="IPR016072">
    <property type="entry name" value="Skp1_comp_dimer"/>
</dbReference>
<name>A0A8J8NIY2_HALGN</name>
<accession>A0A8J8NIY2</accession>
<dbReference type="InterPro" id="IPR016897">
    <property type="entry name" value="SKP1"/>
</dbReference>
<organism evidence="2 3">
    <name type="scientific">Halteria grandinella</name>
    <dbReference type="NCBI Taxonomy" id="5974"/>
    <lineage>
        <taxon>Eukaryota</taxon>
        <taxon>Sar</taxon>
        <taxon>Alveolata</taxon>
        <taxon>Ciliophora</taxon>
        <taxon>Intramacronucleata</taxon>
        <taxon>Spirotrichea</taxon>
        <taxon>Stichotrichia</taxon>
        <taxon>Sporadotrichida</taxon>
        <taxon>Halteriidae</taxon>
        <taxon>Halteria</taxon>
    </lineage>
</organism>
<evidence type="ECO:0000313" key="2">
    <source>
        <dbReference type="EMBL" id="TNV75315.1"/>
    </source>
</evidence>
<dbReference type="InterPro" id="IPR011333">
    <property type="entry name" value="SKP1/BTB/POZ_sf"/>
</dbReference>
<comment type="caution">
    <text evidence="2">The sequence shown here is derived from an EMBL/GenBank/DDBJ whole genome shotgun (WGS) entry which is preliminary data.</text>
</comment>
<protein>
    <recommendedName>
        <fullName evidence="1">SKP1 component dimerisation domain-containing protein</fullName>
    </recommendedName>
</protein>
<dbReference type="EMBL" id="RRYP01015860">
    <property type="protein sequence ID" value="TNV75315.1"/>
    <property type="molecule type" value="Genomic_DNA"/>
</dbReference>
<dbReference type="OrthoDB" id="2342932at2759"/>
<gene>
    <name evidence="2" type="ORF">FGO68_gene2652</name>
</gene>